<evidence type="ECO:0000313" key="3">
    <source>
        <dbReference type="EMBL" id="SCP99223.1"/>
    </source>
</evidence>
<feature type="region of interest" description="Disordered" evidence="1">
    <location>
        <begin position="30"/>
        <end position="55"/>
    </location>
</feature>
<dbReference type="AlphaFoldDB" id="A0A1D3TXU4"/>
<proteinExistence type="predicted"/>
<dbReference type="Pfam" id="PF05960">
    <property type="entry name" value="DUF885"/>
    <property type="match status" value="1"/>
</dbReference>
<dbReference type="InterPro" id="IPR010281">
    <property type="entry name" value="DUF885"/>
</dbReference>
<gene>
    <name evidence="3" type="ORF">SAMN05421730_103518</name>
</gene>
<reference evidence="3 4" key="1">
    <citation type="submission" date="2016-09" db="EMBL/GenBank/DDBJ databases">
        <authorList>
            <person name="Capua I."/>
            <person name="De Benedictis P."/>
            <person name="Joannis T."/>
            <person name="Lombin L.H."/>
            <person name="Cattoli G."/>
        </authorList>
    </citation>
    <scope>NUCLEOTIDE SEQUENCE [LARGE SCALE GENOMIC DNA]</scope>
    <source>
        <strain evidence="3 4">GluBS11</strain>
    </source>
</reference>
<dbReference type="Proteomes" id="UP000199315">
    <property type="component" value="Unassembled WGS sequence"/>
</dbReference>
<protein>
    <submittedName>
        <fullName evidence="3">Uncharacterized conserved protein, DUF885 familyt</fullName>
    </submittedName>
</protein>
<feature type="chain" id="PRO_5039189529" evidence="2">
    <location>
        <begin position="22"/>
        <end position="605"/>
    </location>
</feature>
<feature type="compositionally biased region" description="Acidic residues" evidence="1">
    <location>
        <begin position="43"/>
        <end position="55"/>
    </location>
</feature>
<dbReference type="STRING" id="1619234.SAMN05421730_103518"/>
<keyword evidence="2" id="KW-0732">Signal</keyword>
<accession>A0A1D3TXU4</accession>
<dbReference type="PANTHER" id="PTHR33361:SF2">
    <property type="entry name" value="DUF885 DOMAIN-CONTAINING PROTEIN"/>
    <property type="match status" value="1"/>
</dbReference>
<evidence type="ECO:0000313" key="4">
    <source>
        <dbReference type="Proteomes" id="UP000199315"/>
    </source>
</evidence>
<dbReference type="PROSITE" id="PS51257">
    <property type="entry name" value="PROKAR_LIPOPROTEIN"/>
    <property type="match status" value="1"/>
</dbReference>
<dbReference type="EMBL" id="FMKA01000035">
    <property type="protein sequence ID" value="SCP99223.1"/>
    <property type="molecule type" value="Genomic_DNA"/>
</dbReference>
<dbReference type="OrthoDB" id="9760040at2"/>
<sequence>MKHLKKISLLFFTICIVLSFAGCNRNNGTDIPESAPISSENQETSEDTGDDTEDDIGVAFDDFTNELFLEEVTSNTLNLHYSLSDPGAYGITDYNVTLGRISLDEIDTIIDDLKTWQTTLHSFSYESLTESRQLTYDILDSFFTTELSSSGLVLYAEALSPSLGTQAQLPILLAEYSFLREKDITDYLGLIADLDDYYASIMEFEKEKSEAGLFMADYSADDIIEQCREFIKNPEDHFLISTFNEKIDRLSFITEEQKEAFKKQNTEILNSDVIPGYQLLIEGLTSLKGTGTNEEGLCHYPDGRKYYEYLVKYNTGSPRSIEEIQKMIDSKMETDMQALSALFAADPSIPDSFDSYEFALQDPAEILEDLKSKIADDFPTPPNTAYSVKYVDESLEDFLSPAFYLTPPIDNMSENIIYINPAGSYEKADLYATLAHEGYPGHLYQTVYSNTFLSDKVRSLLNFAGFIEGWATYAEMYAYGLADMDKDTAKMLQLNRSLTLGLYSSIDIGIHYDGWDVEKTASYLERYGITGNRIVEQIYHGIVEEPANYLKYYVGYLEFLRLRDIAETKLGYEFKAVNFHEFLLMTGPAPFDILEKYMNEWISEK</sequence>
<name>A0A1D3TXU4_9FIRM</name>
<dbReference type="PANTHER" id="PTHR33361">
    <property type="entry name" value="GLR0591 PROTEIN"/>
    <property type="match status" value="1"/>
</dbReference>
<keyword evidence="4" id="KW-1185">Reference proteome</keyword>
<feature type="signal peptide" evidence="2">
    <location>
        <begin position="1"/>
        <end position="21"/>
    </location>
</feature>
<dbReference type="RefSeq" id="WP_091236528.1">
    <property type="nucleotide sequence ID" value="NZ_FMKA01000035.1"/>
</dbReference>
<organism evidence="3 4">
    <name type="scientific">Anaerobium acetethylicum</name>
    <dbReference type="NCBI Taxonomy" id="1619234"/>
    <lineage>
        <taxon>Bacteria</taxon>
        <taxon>Bacillati</taxon>
        <taxon>Bacillota</taxon>
        <taxon>Clostridia</taxon>
        <taxon>Lachnospirales</taxon>
        <taxon>Lachnospiraceae</taxon>
        <taxon>Anaerobium</taxon>
    </lineage>
</organism>
<evidence type="ECO:0000256" key="1">
    <source>
        <dbReference type="SAM" id="MobiDB-lite"/>
    </source>
</evidence>
<evidence type="ECO:0000256" key="2">
    <source>
        <dbReference type="SAM" id="SignalP"/>
    </source>
</evidence>